<dbReference type="Proteomes" id="UP000467840">
    <property type="component" value="Chromosome 13"/>
</dbReference>
<evidence type="ECO:0000313" key="2">
    <source>
        <dbReference type="EMBL" id="KAF2292099.1"/>
    </source>
</evidence>
<feature type="region of interest" description="Disordered" evidence="1">
    <location>
        <begin position="136"/>
        <end position="172"/>
    </location>
</feature>
<dbReference type="EMBL" id="JAAGAX010000014">
    <property type="protein sequence ID" value="KAF2292099.1"/>
    <property type="molecule type" value="Genomic_DNA"/>
</dbReference>
<dbReference type="PANTHER" id="PTHR35046">
    <property type="entry name" value="ZINC KNUCKLE (CCHC-TYPE) FAMILY PROTEIN"/>
    <property type="match status" value="1"/>
</dbReference>
<dbReference type="InterPro" id="IPR043502">
    <property type="entry name" value="DNA/RNA_pol_sf"/>
</dbReference>
<name>A0A6A6KXC4_HEVBR</name>
<protein>
    <submittedName>
        <fullName evidence="2">Uncharacterized protein</fullName>
    </submittedName>
</protein>
<gene>
    <name evidence="2" type="ORF">GH714_010512</name>
</gene>
<dbReference type="AlphaFoldDB" id="A0A6A6KXC4"/>
<dbReference type="Gene3D" id="3.10.10.10">
    <property type="entry name" value="HIV Type 1 Reverse Transcriptase, subunit A, domain 1"/>
    <property type="match status" value="1"/>
</dbReference>
<feature type="compositionally biased region" description="Basic and acidic residues" evidence="1">
    <location>
        <begin position="160"/>
        <end position="172"/>
    </location>
</feature>
<feature type="compositionally biased region" description="Basic and acidic residues" evidence="1">
    <location>
        <begin position="136"/>
        <end position="149"/>
    </location>
</feature>
<accession>A0A6A6KXC4</accession>
<organism evidence="2 3">
    <name type="scientific">Hevea brasiliensis</name>
    <name type="common">Para rubber tree</name>
    <name type="synonym">Siphonia brasiliensis</name>
    <dbReference type="NCBI Taxonomy" id="3981"/>
    <lineage>
        <taxon>Eukaryota</taxon>
        <taxon>Viridiplantae</taxon>
        <taxon>Streptophyta</taxon>
        <taxon>Embryophyta</taxon>
        <taxon>Tracheophyta</taxon>
        <taxon>Spermatophyta</taxon>
        <taxon>Magnoliopsida</taxon>
        <taxon>eudicotyledons</taxon>
        <taxon>Gunneridae</taxon>
        <taxon>Pentapetalae</taxon>
        <taxon>rosids</taxon>
        <taxon>fabids</taxon>
        <taxon>Malpighiales</taxon>
        <taxon>Euphorbiaceae</taxon>
        <taxon>Crotonoideae</taxon>
        <taxon>Micrandreae</taxon>
        <taxon>Hevea</taxon>
    </lineage>
</organism>
<proteinExistence type="predicted"/>
<comment type="caution">
    <text evidence="2">The sequence shown here is derived from an EMBL/GenBank/DDBJ whole genome shotgun (WGS) entry which is preliminary data.</text>
</comment>
<evidence type="ECO:0000256" key="1">
    <source>
        <dbReference type="SAM" id="MobiDB-lite"/>
    </source>
</evidence>
<sequence length="258" mass="30765">MPAGLSPIRGIEYQIDFVPGAVIPNRPAYRTNPEETKELQRQVEELLAKGYVRERLELIKLKPIFDTSDLPLELYDIKSEYVKLGNDGKREFPDDRIFKESVAQSFERMNLQMNDFRDELDVLRGMRNEMTRFMEEMRRDKEDRNRRNDGGANVQNPNRNEGRFRAEHRNEGSGERVLVDEAMYRDAVAAQFERLTLGMNTLRDDMNRILEEMRRDREERARGRDDARDRRQEVRNIGEPRWRTLRVKCMLRKSLRKQ</sequence>
<evidence type="ECO:0000313" key="3">
    <source>
        <dbReference type="Proteomes" id="UP000467840"/>
    </source>
</evidence>
<reference evidence="2 3" key="1">
    <citation type="journal article" date="2020" name="Mol. Plant">
        <title>The Chromosome-Based Rubber Tree Genome Provides New Insights into Spurge Genome Evolution and Rubber Biosynthesis.</title>
        <authorList>
            <person name="Liu J."/>
            <person name="Shi C."/>
            <person name="Shi C.C."/>
            <person name="Li W."/>
            <person name="Zhang Q.J."/>
            <person name="Zhang Y."/>
            <person name="Li K."/>
            <person name="Lu H.F."/>
            <person name="Shi C."/>
            <person name="Zhu S.T."/>
            <person name="Xiao Z.Y."/>
            <person name="Nan H."/>
            <person name="Yue Y."/>
            <person name="Zhu X.G."/>
            <person name="Wu Y."/>
            <person name="Hong X.N."/>
            <person name="Fan G.Y."/>
            <person name="Tong Y."/>
            <person name="Zhang D."/>
            <person name="Mao C.L."/>
            <person name="Liu Y.L."/>
            <person name="Hao S.J."/>
            <person name="Liu W.Q."/>
            <person name="Lv M.Q."/>
            <person name="Zhang H.B."/>
            <person name="Liu Y."/>
            <person name="Hu-Tang G.R."/>
            <person name="Wang J.P."/>
            <person name="Wang J.H."/>
            <person name="Sun Y.H."/>
            <person name="Ni S.B."/>
            <person name="Chen W.B."/>
            <person name="Zhang X.C."/>
            <person name="Jiao Y.N."/>
            <person name="Eichler E.E."/>
            <person name="Li G.H."/>
            <person name="Liu X."/>
            <person name="Gao L.Z."/>
        </authorList>
    </citation>
    <scope>NUCLEOTIDE SEQUENCE [LARGE SCALE GENOMIC DNA]</scope>
    <source>
        <strain evidence="3">cv. GT1</strain>
        <tissue evidence="2">Leaf</tissue>
    </source>
</reference>
<keyword evidence="3" id="KW-1185">Reference proteome</keyword>
<dbReference type="PANTHER" id="PTHR35046:SF9">
    <property type="entry name" value="RNA-DIRECTED DNA POLYMERASE"/>
    <property type="match status" value="1"/>
</dbReference>
<dbReference type="SUPFAM" id="SSF56672">
    <property type="entry name" value="DNA/RNA polymerases"/>
    <property type="match status" value="1"/>
</dbReference>